<organism evidence="4 5">
    <name type="scientific">Prorocentrum cordatum</name>
    <dbReference type="NCBI Taxonomy" id="2364126"/>
    <lineage>
        <taxon>Eukaryota</taxon>
        <taxon>Sar</taxon>
        <taxon>Alveolata</taxon>
        <taxon>Dinophyceae</taxon>
        <taxon>Prorocentrales</taxon>
        <taxon>Prorocentraceae</taxon>
        <taxon>Prorocentrum</taxon>
    </lineage>
</organism>
<feature type="compositionally biased region" description="Low complexity" evidence="3">
    <location>
        <begin position="124"/>
        <end position="136"/>
    </location>
</feature>
<dbReference type="Proteomes" id="UP001189429">
    <property type="component" value="Unassembled WGS sequence"/>
</dbReference>
<reference evidence="4" key="1">
    <citation type="submission" date="2023-10" db="EMBL/GenBank/DDBJ databases">
        <authorList>
            <person name="Chen Y."/>
            <person name="Shah S."/>
            <person name="Dougan E. K."/>
            <person name="Thang M."/>
            <person name="Chan C."/>
        </authorList>
    </citation>
    <scope>NUCLEOTIDE SEQUENCE [LARGE SCALE GENOMIC DNA]</scope>
</reference>
<dbReference type="SUPFAM" id="SSF53335">
    <property type="entry name" value="S-adenosyl-L-methionine-dependent methyltransferases"/>
    <property type="match status" value="1"/>
</dbReference>
<dbReference type="Pfam" id="PF00145">
    <property type="entry name" value="DNA_methylase"/>
    <property type="match status" value="1"/>
</dbReference>
<feature type="region of interest" description="Disordered" evidence="3">
    <location>
        <begin position="80"/>
        <end position="101"/>
    </location>
</feature>
<feature type="region of interest" description="Disordered" evidence="3">
    <location>
        <begin position="122"/>
        <end position="144"/>
    </location>
</feature>
<dbReference type="InterPro" id="IPR001525">
    <property type="entry name" value="C5_MeTfrase"/>
</dbReference>
<comment type="caution">
    <text evidence="4">The sequence shown here is derived from an EMBL/GenBank/DDBJ whole genome shotgun (WGS) entry which is preliminary data.</text>
</comment>
<name>A0ABN9PLF3_9DINO</name>
<evidence type="ECO:0000256" key="1">
    <source>
        <dbReference type="ARBA" id="ARBA00022603"/>
    </source>
</evidence>
<sequence>MYAIELRSAKALQPWMAVVSSTSIKDKVHFIFDMRSVIKCQPPTSPVQSVPQVPALQDGSASEAEPECAVVTPARSHLEASSGASSFGSGASSASPHQLLQDPSRAGRLAVDLLEVMQIENDFDSGGDSSGASGSAVRAAKAERAPWDQVAERVDAQNQRLSLATGEPNKKVAEAHKFNDKFTFEVTYPKEFTSTRNLMGMFAWPQHMYKAIDASDGLNNALVQPNVDDDLDSCVYRGMPAAMTRFIHNMTYTSVGLGWAGVDAPGTAINMMSCQLLTYLKDVKGTSYVPPQRDNMFHPIMKYAVEDFWKPEIKATINRMKQQGKQVDLNSLLPLILSDRSVKLKAECYRCGGGKQCVLECCDVHVAGVSRKAFSKFGKREGVESTEHMSAMAAWAATVRATKPKVVIFENSDRFREEILHSLFKDMYAIEGLKLGGPYFGWAGKRDRYCAVMVNKEFVTGVVFSMRNVLPLFHRALETTFMEFLVGHKDRRLGKQLEEELNWAAGRPTSRASKYQNVTELKEKAKYPYYDALTFGEIKFLDQYEVKGGLEKRCAMLNQSEDRGYGIKSSEDGILHPLVRNPAIHFVVDTENNIKRWLSGYEMLVCQGFPVLNELANPGGELTRACSFGRCLEDNDLPTRFRSTMVKQAGNTMQVPVVGAVLAYVYLCVRFGDKMPPQVSIPGDLSQELARPFAEDPFDTLGEIFMARTKRSRSS</sequence>
<accession>A0ABN9PLF3</accession>
<keyword evidence="1" id="KW-0489">Methyltransferase</keyword>
<protein>
    <submittedName>
        <fullName evidence="4">Uncharacterized protein</fullName>
    </submittedName>
</protein>
<proteinExistence type="predicted"/>
<evidence type="ECO:0000256" key="3">
    <source>
        <dbReference type="SAM" id="MobiDB-lite"/>
    </source>
</evidence>
<dbReference type="InterPro" id="IPR029063">
    <property type="entry name" value="SAM-dependent_MTases_sf"/>
</dbReference>
<gene>
    <name evidence="4" type="ORF">PCOR1329_LOCUS3781</name>
</gene>
<dbReference type="Gene3D" id="3.40.50.150">
    <property type="entry name" value="Vaccinia Virus protein VP39"/>
    <property type="match status" value="1"/>
</dbReference>
<evidence type="ECO:0000256" key="2">
    <source>
        <dbReference type="ARBA" id="ARBA00022679"/>
    </source>
</evidence>
<keyword evidence="2" id="KW-0808">Transferase</keyword>
<keyword evidence="5" id="KW-1185">Reference proteome</keyword>
<feature type="compositionally biased region" description="Low complexity" evidence="3">
    <location>
        <begin position="80"/>
        <end position="95"/>
    </location>
</feature>
<dbReference type="EMBL" id="CAUYUJ010000980">
    <property type="protein sequence ID" value="CAK0793492.1"/>
    <property type="molecule type" value="Genomic_DNA"/>
</dbReference>
<evidence type="ECO:0000313" key="4">
    <source>
        <dbReference type="EMBL" id="CAK0793492.1"/>
    </source>
</evidence>
<evidence type="ECO:0000313" key="5">
    <source>
        <dbReference type="Proteomes" id="UP001189429"/>
    </source>
</evidence>